<gene>
    <name evidence="3" type="ORF">ACFO8Q_19735</name>
</gene>
<feature type="compositionally biased region" description="Polar residues" evidence="1">
    <location>
        <begin position="24"/>
        <end position="40"/>
    </location>
</feature>
<organism evidence="3 4">
    <name type="scientific">Effusibacillus consociatus</name>
    <dbReference type="NCBI Taxonomy" id="1117041"/>
    <lineage>
        <taxon>Bacteria</taxon>
        <taxon>Bacillati</taxon>
        <taxon>Bacillota</taxon>
        <taxon>Bacilli</taxon>
        <taxon>Bacillales</taxon>
        <taxon>Alicyclobacillaceae</taxon>
        <taxon>Effusibacillus</taxon>
    </lineage>
</organism>
<comment type="caution">
    <text evidence="3">The sequence shown here is derived from an EMBL/GenBank/DDBJ whole genome shotgun (WGS) entry which is preliminary data.</text>
</comment>
<evidence type="ECO:0000256" key="1">
    <source>
        <dbReference type="SAM" id="MobiDB-lite"/>
    </source>
</evidence>
<accession>A0ABV9QAA7</accession>
<feature type="region of interest" description="Disordered" evidence="1">
    <location>
        <begin position="24"/>
        <end position="64"/>
    </location>
</feature>
<evidence type="ECO:0000313" key="4">
    <source>
        <dbReference type="Proteomes" id="UP001596002"/>
    </source>
</evidence>
<dbReference type="Proteomes" id="UP001596002">
    <property type="component" value="Unassembled WGS sequence"/>
</dbReference>
<feature type="signal peptide" evidence="2">
    <location>
        <begin position="1"/>
        <end position="23"/>
    </location>
</feature>
<dbReference type="PROSITE" id="PS51257">
    <property type="entry name" value="PROKAR_LIPOPROTEIN"/>
    <property type="match status" value="1"/>
</dbReference>
<name>A0ABV9QAA7_9BACL</name>
<keyword evidence="4" id="KW-1185">Reference proteome</keyword>
<feature type="chain" id="PRO_5047421394" description="Lipoprotein" evidence="2">
    <location>
        <begin position="24"/>
        <end position="215"/>
    </location>
</feature>
<evidence type="ECO:0000313" key="3">
    <source>
        <dbReference type="EMBL" id="MFC4769565.1"/>
    </source>
</evidence>
<keyword evidence="2" id="KW-0732">Signal</keyword>
<feature type="compositionally biased region" description="Basic and acidic residues" evidence="1">
    <location>
        <begin position="48"/>
        <end position="64"/>
    </location>
</feature>
<proteinExistence type="predicted"/>
<protein>
    <recommendedName>
        <fullName evidence="5">Lipoprotein</fullName>
    </recommendedName>
</protein>
<evidence type="ECO:0008006" key="5">
    <source>
        <dbReference type="Google" id="ProtNLM"/>
    </source>
</evidence>
<evidence type="ECO:0000256" key="2">
    <source>
        <dbReference type="SAM" id="SignalP"/>
    </source>
</evidence>
<dbReference type="RefSeq" id="WP_380028236.1">
    <property type="nucleotide sequence ID" value="NZ_JBHSHC010000138.1"/>
</dbReference>
<dbReference type="EMBL" id="JBHSHC010000138">
    <property type="protein sequence ID" value="MFC4769565.1"/>
    <property type="molecule type" value="Genomic_DNA"/>
</dbReference>
<reference evidence="4" key="1">
    <citation type="journal article" date="2019" name="Int. J. Syst. Evol. Microbiol.">
        <title>The Global Catalogue of Microorganisms (GCM) 10K type strain sequencing project: providing services to taxonomists for standard genome sequencing and annotation.</title>
        <authorList>
            <consortium name="The Broad Institute Genomics Platform"/>
            <consortium name="The Broad Institute Genome Sequencing Center for Infectious Disease"/>
            <person name="Wu L."/>
            <person name="Ma J."/>
        </authorList>
    </citation>
    <scope>NUCLEOTIDE SEQUENCE [LARGE SCALE GENOMIC DNA]</scope>
    <source>
        <strain evidence="4">WYCCWR 12678</strain>
    </source>
</reference>
<sequence length="215" mass="24099">MKKSLVIPAILSLAVLAGCGQTADPSQKTTSDIHQHQPAQGGSGGTVDDGKYPVAPDHKNNTKFKDNLLAKKAAPFPGEKASAEEIWKWTNDLEVMYQYAMYGQQSSFTKEQKQALDEWLTQYYGTEFKNKRLQALEPVEGGYRIVNFAKVNDFNAKKEFIQSIDSLDLKTDGKKNLVLTAKLTVDKDQPIEVVYTYGKEDGKWKIVAYNFKLIP</sequence>